<evidence type="ECO:0000256" key="1">
    <source>
        <dbReference type="ARBA" id="ARBA00001947"/>
    </source>
</evidence>
<organism evidence="11 12">
    <name type="scientific">Oenococcus oeni</name>
    <name type="common">Leuconostoc oenos</name>
    <dbReference type="NCBI Taxonomy" id="1247"/>
    <lineage>
        <taxon>Bacteria</taxon>
        <taxon>Bacillati</taxon>
        <taxon>Bacillota</taxon>
        <taxon>Bacilli</taxon>
        <taxon>Lactobacillales</taxon>
        <taxon>Lactobacillaceae</taxon>
        <taxon>Oenococcus</taxon>
    </lineage>
</organism>
<comment type="cofactor">
    <cofactor evidence="1">
        <name>Zn(2+)</name>
        <dbReference type="ChEBI" id="CHEBI:29105"/>
    </cofactor>
</comment>
<dbReference type="EC" id="1.1.1.1" evidence="3"/>
<dbReference type="CDD" id="cd08298">
    <property type="entry name" value="CAD2"/>
    <property type="match status" value="1"/>
</dbReference>
<name>A0AAJ2P4C3_OENOE</name>
<dbReference type="GO" id="GO:0005737">
    <property type="term" value="C:cytoplasm"/>
    <property type="evidence" value="ECO:0007669"/>
    <property type="project" value="TreeGrafter"/>
</dbReference>
<dbReference type="SUPFAM" id="SSF50129">
    <property type="entry name" value="GroES-like"/>
    <property type="match status" value="1"/>
</dbReference>
<dbReference type="GO" id="GO:0004022">
    <property type="term" value="F:alcohol dehydrogenase (NAD+) activity"/>
    <property type="evidence" value="ECO:0007669"/>
    <property type="project" value="UniProtKB-EC"/>
</dbReference>
<evidence type="ECO:0000256" key="3">
    <source>
        <dbReference type="ARBA" id="ARBA00013190"/>
    </source>
</evidence>
<dbReference type="PANTHER" id="PTHR42940">
    <property type="entry name" value="ALCOHOL DEHYDROGENASE 1-RELATED"/>
    <property type="match status" value="1"/>
</dbReference>
<evidence type="ECO:0000256" key="2">
    <source>
        <dbReference type="ARBA" id="ARBA00008072"/>
    </source>
</evidence>
<evidence type="ECO:0000256" key="5">
    <source>
        <dbReference type="ARBA" id="ARBA00022723"/>
    </source>
</evidence>
<evidence type="ECO:0000256" key="9">
    <source>
        <dbReference type="ARBA" id="ARBA00049243"/>
    </source>
</evidence>
<evidence type="ECO:0000256" key="8">
    <source>
        <dbReference type="ARBA" id="ARBA00049164"/>
    </source>
</evidence>
<evidence type="ECO:0000256" key="7">
    <source>
        <dbReference type="ARBA" id="ARBA00023002"/>
    </source>
</evidence>
<dbReference type="SMART" id="SM00829">
    <property type="entry name" value="PKS_ER"/>
    <property type="match status" value="1"/>
</dbReference>
<dbReference type="Proteomes" id="UP001281024">
    <property type="component" value="Unassembled WGS sequence"/>
</dbReference>
<evidence type="ECO:0000256" key="4">
    <source>
        <dbReference type="ARBA" id="ARBA00016352"/>
    </source>
</evidence>
<comment type="similarity">
    <text evidence="2">Belongs to the zinc-containing alcohol dehydrogenase family.</text>
</comment>
<keyword evidence="5" id="KW-0479">Metal-binding</keyword>
<comment type="caution">
    <text evidence="11">The sequence shown here is derived from an EMBL/GenBank/DDBJ whole genome shotgun (WGS) entry which is preliminary data.</text>
</comment>
<protein>
    <recommendedName>
        <fullName evidence="4">Alcohol dehydrogenase</fullName>
        <ecNumber evidence="3">1.1.1.1</ecNumber>
    </recommendedName>
</protein>
<feature type="domain" description="Enoyl reductase (ER)" evidence="10">
    <location>
        <begin position="57"/>
        <end position="375"/>
    </location>
</feature>
<gene>
    <name evidence="11" type="ORF">GA838_06090</name>
</gene>
<dbReference type="SUPFAM" id="SSF51735">
    <property type="entry name" value="NAD(P)-binding Rossmann-fold domains"/>
    <property type="match status" value="1"/>
</dbReference>
<reference evidence="11" key="1">
    <citation type="submission" date="2019-10" db="EMBL/GenBank/DDBJ databases">
        <title>Malate fermentation in French cider.</title>
        <authorList>
            <person name="Cousin F.J."/>
            <person name="Medina Fernandez S."/>
            <person name="Misery B."/>
            <person name="Laplace J.-M."/>
            <person name="Cretenet M."/>
        </authorList>
    </citation>
    <scope>NUCLEOTIDE SEQUENCE</scope>
    <source>
        <strain evidence="11">UCMA15129</strain>
    </source>
</reference>
<keyword evidence="6" id="KW-0862">Zinc</keyword>
<dbReference type="InterPro" id="IPR002328">
    <property type="entry name" value="ADH_Zn_CS"/>
</dbReference>
<evidence type="ECO:0000256" key="6">
    <source>
        <dbReference type="ARBA" id="ARBA00022833"/>
    </source>
</evidence>
<sequence length="380" mass="41114">MNSSQNEFVDVLFEKEVMLMKPENIFNSKESVDVGGSERIPSEMRAWEVTSPAPIDSSPSPIHFVKHPVPVPKTSEVLVRVISCGICHTDLHVAEGDLPVHHLHVIPGHEIIGRVVANGPQAGRFNLGDRIGVPWLRWTCGVCTYCRSGKENLCPNSLYTGWDHDGGYAEYVTVPEGFAYRIPSAFNSVTAAPLLCAGIIGYHAFRRANVPAGGRLGLYGFGGSAHLAAQIAIAQGIEVHVFTRGKDAQRFALELGAASAQGVYDPSPVSLDSSILFAPVGDIVPKALENLAAGGTLALAGIHLTDVPSLNYQNHLFHEKVLTSVESNTRRDGEEFLTLADRLKIHPKTTEYPFEKADEALRHLSHGDMQGACVLRISEG</sequence>
<evidence type="ECO:0000313" key="12">
    <source>
        <dbReference type="Proteomes" id="UP001281024"/>
    </source>
</evidence>
<dbReference type="InterPro" id="IPR036291">
    <property type="entry name" value="NAD(P)-bd_dom_sf"/>
</dbReference>
<evidence type="ECO:0000313" key="11">
    <source>
        <dbReference type="EMBL" id="MDV7715327.1"/>
    </source>
</evidence>
<dbReference type="Gene3D" id="3.40.50.720">
    <property type="entry name" value="NAD(P)-binding Rossmann-like Domain"/>
    <property type="match status" value="1"/>
</dbReference>
<evidence type="ECO:0000259" key="10">
    <source>
        <dbReference type="SMART" id="SM00829"/>
    </source>
</evidence>
<dbReference type="PROSITE" id="PS00059">
    <property type="entry name" value="ADH_ZINC"/>
    <property type="match status" value="1"/>
</dbReference>
<dbReference type="InterPro" id="IPR013154">
    <property type="entry name" value="ADH-like_N"/>
</dbReference>
<accession>A0AAJ2P4C3</accession>
<dbReference type="GO" id="GO:0008270">
    <property type="term" value="F:zinc ion binding"/>
    <property type="evidence" value="ECO:0007669"/>
    <property type="project" value="InterPro"/>
</dbReference>
<dbReference type="AlphaFoldDB" id="A0AAJ2P4C3"/>
<dbReference type="Gene3D" id="3.90.180.10">
    <property type="entry name" value="Medium-chain alcohol dehydrogenases, catalytic domain"/>
    <property type="match status" value="1"/>
</dbReference>
<dbReference type="InterPro" id="IPR020843">
    <property type="entry name" value="ER"/>
</dbReference>
<dbReference type="NCBIfam" id="TIGR02822">
    <property type="entry name" value="adh_fam_2"/>
    <property type="match status" value="1"/>
</dbReference>
<comment type="catalytic activity">
    <reaction evidence="9">
        <text>a primary alcohol + NAD(+) = an aldehyde + NADH + H(+)</text>
        <dbReference type="Rhea" id="RHEA:10736"/>
        <dbReference type="ChEBI" id="CHEBI:15378"/>
        <dbReference type="ChEBI" id="CHEBI:15734"/>
        <dbReference type="ChEBI" id="CHEBI:17478"/>
        <dbReference type="ChEBI" id="CHEBI:57540"/>
        <dbReference type="ChEBI" id="CHEBI:57945"/>
        <dbReference type="EC" id="1.1.1.1"/>
    </reaction>
</comment>
<comment type="catalytic activity">
    <reaction evidence="8">
        <text>a secondary alcohol + NAD(+) = a ketone + NADH + H(+)</text>
        <dbReference type="Rhea" id="RHEA:10740"/>
        <dbReference type="ChEBI" id="CHEBI:15378"/>
        <dbReference type="ChEBI" id="CHEBI:17087"/>
        <dbReference type="ChEBI" id="CHEBI:35681"/>
        <dbReference type="ChEBI" id="CHEBI:57540"/>
        <dbReference type="ChEBI" id="CHEBI:57945"/>
        <dbReference type="EC" id="1.1.1.1"/>
    </reaction>
</comment>
<dbReference type="Pfam" id="PF08240">
    <property type="entry name" value="ADH_N"/>
    <property type="match status" value="1"/>
</dbReference>
<proteinExistence type="inferred from homology"/>
<dbReference type="InterPro" id="IPR014187">
    <property type="entry name" value="ADH_Zn_typ-2"/>
</dbReference>
<keyword evidence="7 11" id="KW-0560">Oxidoreductase</keyword>
<dbReference type="InterPro" id="IPR011032">
    <property type="entry name" value="GroES-like_sf"/>
</dbReference>
<dbReference type="EMBL" id="WERV01000004">
    <property type="protein sequence ID" value="MDV7715327.1"/>
    <property type="molecule type" value="Genomic_DNA"/>
</dbReference>
<dbReference type="PANTHER" id="PTHR42940:SF8">
    <property type="entry name" value="VACUOLAR PROTEIN SORTING-ASSOCIATED PROTEIN 11"/>
    <property type="match status" value="1"/>
</dbReference>